<evidence type="ECO:0000256" key="3">
    <source>
        <dbReference type="ARBA" id="ARBA00022694"/>
    </source>
</evidence>
<keyword evidence="5" id="KW-0539">Nucleus</keyword>
<feature type="region of interest" description="Disordered" evidence="8">
    <location>
        <begin position="391"/>
        <end position="442"/>
    </location>
</feature>
<gene>
    <name evidence="11" type="ORF">DYB36_011402</name>
</gene>
<dbReference type="VEuPathDB" id="FungiDB:H257_01330"/>
<dbReference type="Proteomes" id="UP000265427">
    <property type="component" value="Unassembled WGS sequence"/>
</dbReference>
<feature type="domain" description="PH" evidence="9">
    <location>
        <begin position="43"/>
        <end position="163"/>
    </location>
</feature>
<evidence type="ECO:0000256" key="2">
    <source>
        <dbReference type="ARBA" id="ARBA00022574"/>
    </source>
</evidence>
<reference evidence="11 12" key="1">
    <citation type="submission" date="2018-08" db="EMBL/GenBank/DDBJ databases">
        <title>Aphanomyces genome sequencing and annotation.</title>
        <authorList>
            <person name="Minardi D."/>
            <person name="Oidtmann B."/>
            <person name="Van Der Giezen M."/>
            <person name="Studholme D.J."/>
        </authorList>
    </citation>
    <scope>NUCLEOTIDE SEQUENCE [LARGE SCALE GENOMIC DNA]</scope>
    <source>
        <strain evidence="11 12">Kv</strain>
    </source>
</reference>
<feature type="coiled-coil region" evidence="7">
    <location>
        <begin position="163"/>
        <end position="197"/>
    </location>
</feature>
<dbReference type="VEuPathDB" id="FungiDB:H257_01328"/>
<comment type="caution">
    <text evidence="11">The sequence shown here is derived from an EMBL/GenBank/DDBJ whole genome shotgun (WGS) entry which is preliminary data.</text>
</comment>
<dbReference type="InterPro" id="IPR015943">
    <property type="entry name" value="WD40/YVTN_repeat-like_dom_sf"/>
</dbReference>
<dbReference type="GO" id="GO:0005829">
    <property type="term" value="C:cytosol"/>
    <property type="evidence" value="ECO:0007669"/>
    <property type="project" value="TreeGrafter"/>
</dbReference>
<evidence type="ECO:0000256" key="6">
    <source>
        <dbReference type="PROSITE-ProRule" id="PRU00221"/>
    </source>
</evidence>
<dbReference type="SUPFAM" id="SSF50998">
    <property type="entry name" value="Quinoprotein alcohol dehydrogenase-like"/>
    <property type="match status" value="1"/>
</dbReference>
<dbReference type="PROSITE" id="PS50003">
    <property type="entry name" value="PH_DOMAIN"/>
    <property type="match status" value="1"/>
</dbReference>
<feature type="region of interest" description="Disordered" evidence="8">
    <location>
        <begin position="894"/>
        <end position="934"/>
    </location>
</feature>
<protein>
    <recommendedName>
        <fullName evidence="13">tRNA (guanine-N(7)-)-methyltransferase non-catalytic subunit</fullName>
    </recommendedName>
</protein>
<dbReference type="InterPro" id="IPR036322">
    <property type="entry name" value="WD40_repeat_dom_sf"/>
</dbReference>
<keyword evidence="2 6" id="KW-0853">WD repeat</keyword>
<feature type="compositionally biased region" description="Acidic residues" evidence="8">
    <location>
        <begin position="894"/>
        <end position="903"/>
    </location>
</feature>
<dbReference type="Gene3D" id="2.30.29.30">
    <property type="entry name" value="Pleckstrin-homology domain (PH domain)/Phosphotyrosine-binding domain (PTB)"/>
    <property type="match status" value="1"/>
</dbReference>
<evidence type="ECO:0008006" key="13">
    <source>
        <dbReference type="Google" id="ProtNLM"/>
    </source>
</evidence>
<dbReference type="InterPro" id="IPR028884">
    <property type="entry name" value="Trm82"/>
</dbReference>
<dbReference type="PROSITE" id="PS50082">
    <property type="entry name" value="WD_REPEATS_2"/>
    <property type="match status" value="1"/>
</dbReference>
<feature type="region of interest" description="Disordered" evidence="8">
    <location>
        <begin position="1"/>
        <end position="35"/>
    </location>
</feature>
<evidence type="ECO:0000256" key="4">
    <source>
        <dbReference type="ARBA" id="ARBA00022737"/>
    </source>
</evidence>
<dbReference type="PANTHER" id="PTHR16288">
    <property type="entry name" value="WD40 REPEAT PROTEIN 4"/>
    <property type="match status" value="1"/>
</dbReference>
<dbReference type="GO" id="GO:0005634">
    <property type="term" value="C:nucleus"/>
    <property type="evidence" value="ECO:0007669"/>
    <property type="project" value="UniProtKB-SubCell"/>
</dbReference>
<sequence length="934" mass="101815">MSQSMSAARSPAVTGLTESSRGGPPKQKIRGSPPTSAAELAHLGTKCGYLRKEADNEKGLWSKYFFVVKPSTFLYYYKTEKDEYPRGVIDMEYMTDVRLNSQCIKRSVGGSNYSFRVAADVKTTEQKKIRPLFLDIDTDDREGGEAAAADARKWMQALQGHRYIQVDSQRDDLAVELKELKERLAASEATVVQLTDKLDHITRRAKYTVKEAMASTHSIAESLDALASLEKLGQVVGDVTTQVHARNQHIAKLHAELAEFGREKNLSPNFNDDTNDGLDELNPEILEAVLDDSQGAISSKQIRAMKQKSMRGFAAPTAPSTQMLGAAMSLGFSKAKAATTRLVQAKLQRNPTNITPTSRGGGRWTRVESKQAPGTFYYVNEATGEESWEMPLSGVTEDGGSDDDGGAEYGYGGGASNQSSSMVDDDGDEGNTTNSATSGDGTGGGGDFDKYKILWKKTMNKQTFARMNTYAFAKQKKDAAVNGDVKEIDRSRHHYVNIYSSSDAALGRWLYVVLFLVEKTVMGTISKTITPVRMAVRFFQFLGWFHHPPAGDHVCLGYGYLVTAPMLVRLTLRVVWLAQENLQDSISCSAGKESAQFSVAAQVVALAFNADASVLLVASQDKQLAAYKVDTQAGHLQTSLVEAREVPRNATSMVTSRKTLADGTQQDAVLIAVNAGEVMAYPVPHVSSHEGKSLLAHTTSIVTDVAINTDNTLLLSADRDEKIRVSNFPTTALVQSYCLGHRQCVRKLATSVTTPSLFVSVGLDDTLKLWEMTTGELLDSASLTGVETSADETKQCGLAVCPLTNHVAVVRNNTKHVDFFTIEDKALRHIRHEVPSEAQPTHVQFLADGRLAVAYKQAPFLELFEVGASSVKVVDIPNVHKFAELAEITVLGDANEEDGDSDDGELRKKKLKPTHWKAKLPGGRATTEGTTNDE</sequence>
<proteinExistence type="predicted"/>
<evidence type="ECO:0000259" key="10">
    <source>
        <dbReference type="PROSITE" id="PS50020"/>
    </source>
</evidence>
<comment type="subcellular location">
    <subcellularLocation>
        <location evidence="1">Nucleus</location>
    </subcellularLocation>
</comment>
<dbReference type="PANTHER" id="PTHR16288:SF0">
    <property type="entry name" value="TRNA (GUANINE-N(7)-)-METHYLTRANSFERASE NON-CATALYTIC SUBUNIT WDR4"/>
    <property type="match status" value="1"/>
</dbReference>
<dbReference type="InterPro" id="IPR001202">
    <property type="entry name" value="WW_dom"/>
</dbReference>
<dbReference type="Pfam" id="PF00400">
    <property type="entry name" value="WD40"/>
    <property type="match status" value="1"/>
</dbReference>
<dbReference type="GO" id="GO:0043527">
    <property type="term" value="C:tRNA methyltransferase complex"/>
    <property type="evidence" value="ECO:0007669"/>
    <property type="project" value="TreeGrafter"/>
</dbReference>
<dbReference type="Pfam" id="PF00169">
    <property type="entry name" value="PH"/>
    <property type="match status" value="1"/>
</dbReference>
<dbReference type="SUPFAM" id="SSF50729">
    <property type="entry name" value="PH domain-like"/>
    <property type="match status" value="1"/>
</dbReference>
<organism evidence="11 12">
    <name type="scientific">Aphanomyces astaci</name>
    <name type="common">Crayfish plague agent</name>
    <dbReference type="NCBI Taxonomy" id="112090"/>
    <lineage>
        <taxon>Eukaryota</taxon>
        <taxon>Sar</taxon>
        <taxon>Stramenopiles</taxon>
        <taxon>Oomycota</taxon>
        <taxon>Saprolegniomycetes</taxon>
        <taxon>Saprolegniales</taxon>
        <taxon>Verrucalvaceae</taxon>
        <taxon>Aphanomyces</taxon>
    </lineage>
</organism>
<dbReference type="GO" id="GO:0006400">
    <property type="term" value="P:tRNA modification"/>
    <property type="evidence" value="ECO:0007669"/>
    <property type="project" value="TreeGrafter"/>
</dbReference>
<feature type="domain" description="WW" evidence="10">
    <location>
        <begin position="364"/>
        <end position="393"/>
    </location>
</feature>
<accession>A0A397AAW5</accession>
<keyword evidence="7" id="KW-0175">Coiled coil</keyword>
<dbReference type="CDD" id="cd00821">
    <property type="entry name" value="PH"/>
    <property type="match status" value="1"/>
</dbReference>
<feature type="compositionally biased region" description="Basic residues" evidence="8">
    <location>
        <begin position="907"/>
        <end position="918"/>
    </location>
</feature>
<dbReference type="InterPro" id="IPR001849">
    <property type="entry name" value="PH_domain"/>
</dbReference>
<evidence type="ECO:0000256" key="7">
    <source>
        <dbReference type="SAM" id="Coils"/>
    </source>
</evidence>
<feature type="repeat" description="WD" evidence="6">
    <location>
        <begin position="738"/>
        <end position="780"/>
    </location>
</feature>
<evidence type="ECO:0000256" key="1">
    <source>
        <dbReference type="ARBA" id="ARBA00004123"/>
    </source>
</evidence>
<keyword evidence="4" id="KW-0677">Repeat</keyword>
<feature type="compositionally biased region" description="Low complexity" evidence="8">
    <location>
        <begin position="430"/>
        <end position="439"/>
    </location>
</feature>
<dbReference type="InterPro" id="IPR011047">
    <property type="entry name" value="Quinoprotein_ADH-like_sf"/>
</dbReference>
<dbReference type="GO" id="GO:0036265">
    <property type="term" value="P:RNA (guanine-N7)-methylation"/>
    <property type="evidence" value="ECO:0007669"/>
    <property type="project" value="InterPro"/>
</dbReference>
<dbReference type="Gene3D" id="2.130.10.10">
    <property type="entry name" value="YVTN repeat-like/Quinoprotein amine dehydrogenase"/>
    <property type="match status" value="1"/>
</dbReference>
<evidence type="ECO:0000313" key="11">
    <source>
        <dbReference type="EMBL" id="RHY02879.1"/>
    </source>
</evidence>
<dbReference type="SMART" id="SM00320">
    <property type="entry name" value="WD40"/>
    <property type="match status" value="3"/>
</dbReference>
<dbReference type="SUPFAM" id="SSF50978">
    <property type="entry name" value="WD40 repeat-like"/>
    <property type="match status" value="1"/>
</dbReference>
<evidence type="ECO:0000313" key="12">
    <source>
        <dbReference type="Proteomes" id="UP000265427"/>
    </source>
</evidence>
<dbReference type="InterPro" id="IPR001680">
    <property type="entry name" value="WD40_rpt"/>
</dbReference>
<dbReference type="SMART" id="SM00233">
    <property type="entry name" value="PH"/>
    <property type="match status" value="1"/>
</dbReference>
<dbReference type="AlphaFoldDB" id="A0A397AAW5"/>
<evidence type="ECO:0000256" key="8">
    <source>
        <dbReference type="SAM" id="MobiDB-lite"/>
    </source>
</evidence>
<keyword evidence="3" id="KW-0819">tRNA processing</keyword>
<name>A0A397AAW5_APHAT</name>
<dbReference type="InterPro" id="IPR011993">
    <property type="entry name" value="PH-like_dom_sf"/>
</dbReference>
<evidence type="ECO:0000256" key="5">
    <source>
        <dbReference type="ARBA" id="ARBA00023242"/>
    </source>
</evidence>
<dbReference type="PROSITE" id="PS50020">
    <property type="entry name" value="WW_DOMAIN_2"/>
    <property type="match status" value="1"/>
</dbReference>
<dbReference type="EMBL" id="QUSZ01007328">
    <property type="protein sequence ID" value="RHY02879.1"/>
    <property type="molecule type" value="Genomic_DNA"/>
</dbReference>
<evidence type="ECO:0000259" key="9">
    <source>
        <dbReference type="PROSITE" id="PS50003"/>
    </source>
</evidence>